<keyword evidence="4 6" id="KW-1133">Transmembrane helix</keyword>
<accession>A0A1A9RKC4</accession>
<dbReference type="OrthoDB" id="385012at2"/>
<dbReference type="PANTHER" id="PTHR33931">
    <property type="entry name" value="HOLIN-LIKE PROTEIN CIDA-RELATED"/>
    <property type="match status" value="1"/>
</dbReference>
<evidence type="ECO:0000313" key="8">
    <source>
        <dbReference type="EMBL" id="OAM18575.1"/>
    </source>
</evidence>
<dbReference type="GO" id="GO:0005886">
    <property type="term" value="C:plasma membrane"/>
    <property type="evidence" value="ECO:0007669"/>
    <property type="project" value="UniProtKB-SubCell"/>
</dbReference>
<dbReference type="RefSeq" id="WP_064083587.1">
    <property type="nucleotide sequence ID" value="NZ_CAJPRZ010000021.1"/>
</dbReference>
<evidence type="ECO:0000313" key="10">
    <source>
        <dbReference type="Proteomes" id="UP000078003"/>
    </source>
</evidence>
<dbReference type="AlphaFoldDB" id="A0A1A9RKC4"/>
<evidence type="ECO:0000256" key="2">
    <source>
        <dbReference type="ARBA" id="ARBA00022475"/>
    </source>
</evidence>
<evidence type="ECO:0000313" key="9">
    <source>
        <dbReference type="Proteomes" id="UP000077589"/>
    </source>
</evidence>
<evidence type="ECO:0000256" key="3">
    <source>
        <dbReference type="ARBA" id="ARBA00022692"/>
    </source>
</evidence>
<evidence type="ECO:0000256" key="4">
    <source>
        <dbReference type="ARBA" id="ARBA00022989"/>
    </source>
</evidence>
<keyword evidence="5 6" id="KW-0472">Membrane</keyword>
<dbReference type="EMBL" id="LXSG01000033">
    <property type="protein sequence ID" value="OAM18575.1"/>
    <property type="molecule type" value="Genomic_DNA"/>
</dbReference>
<sequence length="112" mass="12498">MLRALIIVFACLAAGEVLLHLTHLKLPASIVGLLILFGLLQAGWVKEAWFKPMTEFLMQHMMLLMIPACVALMDYFSIVAHDFWSIAIATVASSVLVLLSSAKTHEILRRHK</sequence>
<comment type="caution">
    <text evidence="8">The sequence shown here is derived from an EMBL/GenBank/DDBJ whole genome shotgun (WGS) entry which is preliminary data.</text>
</comment>
<dbReference type="InterPro" id="IPR005538">
    <property type="entry name" value="LrgA/CidA"/>
</dbReference>
<dbReference type="GO" id="GO:0016787">
    <property type="term" value="F:hydrolase activity"/>
    <property type="evidence" value="ECO:0007669"/>
    <property type="project" value="UniProtKB-KW"/>
</dbReference>
<proteinExistence type="predicted"/>
<dbReference type="PANTHER" id="PTHR33931:SF5">
    <property type="entry name" value="UPF0299 MEMBRANE PROTEIN YOHJ"/>
    <property type="match status" value="1"/>
</dbReference>
<keyword evidence="3 6" id="KW-0812">Transmembrane</keyword>
<reference evidence="9 10" key="1">
    <citation type="submission" date="2016-05" db="EMBL/GenBank/DDBJ databases">
        <title>Draft genome of Corynebacterium afermentans subsp. afermentans LCDC 88199T.</title>
        <authorList>
            <person name="Bernier A.-M."/>
            <person name="Bernard K."/>
        </authorList>
    </citation>
    <scope>NUCLEOTIDE SEQUENCE [LARGE SCALE GENOMIC DNA]</scope>
    <source>
        <strain evidence="10">NML01-0328</strain>
        <strain evidence="9">NML04-0072</strain>
    </source>
</reference>
<organism evidence="8 9">
    <name type="scientific">Eikenella corrodens</name>
    <dbReference type="NCBI Taxonomy" id="539"/>
    <lineage>
        <taxon>Bacteria</taxon>
        <taxon>Pseudomonadati</taxon>
        <taxon>Pseudomonadota</taxon>
        <taxon>Betaproteobacteria</taxon>
        <taxon>Neisseriales</taxon>
        <taxon>Neisseriaceae</taxon>
        <taxon>Eikenella</taxon>
    </lineage>
</organism>
<evidence type="ECO:0000313" key="7">
    <source>
        <dbReference type="EMBL" id="OAM18404.1"/>
    </source>
</evidence>
<evidence type="ECO:0000256" key="1">
    <source>
        <dbReference type="ARBA" id="ARBA00004651"/>
    </source>
</evidence>
<keyword evidence="2" id="KW-1003">Cell membrane</keyword>
<gene>
    <name evidence="7" type="ORF">A7P85_01630</name>
    <name evidence="8" type="ORF">A7P90_06515</name>
</gene>
<feature type="transmembrane region" description="Helical" evidence="6">
    <location>
        <begin position="29"/>
        <end position="45"/>
    </location>
</feature>
<evidence type="ECO:0000256" key="6">
    <source>
        <dbReference type="SAM" id="Phobius"/>
    </source>
</evidence>
<dbReference type="EMBL" id="LXSF01000001">
    <property type="protein sequence ID" value="OAM18404.1"/>
    <property type="molecule type" value="Genomic_DNA"/>
</dbReference>
<protein>
    <submittedName>
        <fullName evidence="8">Murein hydrolase transporter LrgA</fullName>
    </submittedName>
</protein>
<evidence type="ECO:0000256" key="5">
    <source>
        <dbReference type="ARBA" id="ARBA00023136"/>
    </source>
</evidence>
<keyword evidence="8" id="KW-0378">Hydrolase</keyword>
<feature type="transmembrane region" description="Helical" evidence="6">
    <location>
        <begin position="57"/>
        <end position="77"/>
    </location>
</feature>
<dbReference type="Proteomes" id="UP000078003">
    <property type="component" value="Unassembled WGS sequence"/>
</dbReference>
<dbReference type="STRING" id="539.A7P85_01630"/>
<name>A0A1A9RKC4_EIKCO</name>
<comment type="subcellular location">
    <subcellularLocation>
        <location evidence="1">Cell membrane</location>
        <topology evidence="1">Multi-pass membrane protein</topology>
    </subcellularLocation>
</comment>
<dbReference type="Pfam" id="PF03788">
    <property type="entry name" value="LrgA"/>
    <property type="match status" value="1"/>
</dbReference>
<feature type="transmembrane region" description="Helical" evidence="6">
    <location>
        <begin position="83"/>
        <end position="102"/>
    </location>
</feature>
<reference evidence="8" key="2">
    <citation type="submission" date="2016-05" db="EMBL/GenBank/DDBJ databases">
        <authorList>
            <person name="Lavstsen T."/>
            <person name="Jespersen J.S."/>
        </authorList>
    </citation>
    <scope>NUCLEOTIDE SEQUENCE</scope>
    <source>
        <strain evidence="7">NML01-0328</strain>
        <strain evidence="8">NML04-0072</strain>
    </source>
</reference>
<dbReference type="Proteomes" id="UP000077589">
    <property type="component" value="Unassembled WGS sequence"/>
</dbReference>